<feature type="compositionally biased region" description="Basic and acidic residues" evidence="8">
    <location>
        <begin position="476"/>
        <end position="489"/>
    </location>
</feature>
<keyword evidence="6" id="KW-0479">Metal-binding</keyword>
<dbReference type="InterPro" id="IPR012341">
    <property type="entry name" value="6hp_glycosidase-like_sf"/>
</dbReference>
<dbReference type="GO" id="GO:0005509">
    <property type="term" value="F:calcium ion binding"/>
    <property type="evidence" value="ECO:0007669"/>
    <property type="project" value="InterPro"/>
</dbReference>
<feature type="binding site" evidence="6">
    <location>
        <position position="1225"/>
    </location>
    <ligand>
        <name>Ca(2+)</name>
        <dbReference type="ChEBI" id="CHEBI:29108"/>
    </ligand>
</feature>
<accession>A0A9P4JEU3</accession>
<dbReference type="GO" id="GO:0005975">
    <property type="term" value="P:carbohydrate metabolic process"/>
    <property type="evidence" value="ECO:0007669"/>
    <property type="project" value="InterPro"/>
</dbReference>
<dbReference type="GO" id="GO:0004571">
    <property type="term" value="F:mannosyl-oligosaccharide 1,2-alpha-mannosidase activity"/>
    <property type="evidence" value="ECO:0007669"/>
    <property type="project" value="InterPro"/>
</dbReference>
<feature type="region of interest" description="Disordered" evidence="8">
    <location>
        <begin position="937"/>
        <end position="1110"/>
    </location>
</feature>
<dbReference type="InterPro" id="IPR036026">
    <property type="entry name" value="Seven-hairpin_glycosidases"/>
</dbReference>
<feature type="compositionally biased region" description="Basic and acidic residues" evidence="8">
    <location>
        <begin position="1029"/>
        <end position="1043"/>
    </location>
</feature>
<dbReference type="PANTHER" id="PTHR11742">
    <property type="entry name" value="MANNOSYL-OLIGOSACCHARIDE ALPHA-1,2-MANNOSIDASE-RELATED"/>
    <property type="match status" value="1"/>
</dbReference>
<evidence type="ECO:0000256" key="3">
    <source>
        <dbReference type="ARBA" id="ARBA00007658"/>
    </source>
</evidence>
<evidence type="ECO:0000256" key="8">
    <source>
        <dbReference type="SAM" id="MobiDB-lite"/>
    </source>
</evidence>
<dbReference type="AlphaFoldDB" id="A0A9P4JEU3"/>
<comment type="cofactor">
    <cofactor evidence="1 6">
        <name>Ca(2+)</name>
        <dbReference type="ChEBI" id="CHEBI:29108"/>
    </cofactor>
</comment>
<protein>
    <recommendedName>
        <fullName evidence="7">alpha-1,2-Mannosidase</fullName>
        <ecNumber evidence="7">3.2.1.-</ecNumber>
    </recommendedName>
</protein>
<evidence type="ECO:0000256" key="2">
    <source>
        <dbReference type="ARBA" id="ARBA00004922"/>
    </source>
</evidence>
<dbReference type="SUPFAM" id="SSF48225">
    <property type="entry name" value="Seven-hairpin glycosidases"/>
    <property type="match status" value="1"/>
</dbReference>
<evidence type="ECO:0000313" key="9">
    <source>
        <dbReference type="EMBL" id="KAF2157713.1"/>
    </source>
</evidence>
<dbReference type="GO" id="GO:0036503">
    <property type="term" value="P:ERAD pathway"/>
    <property type="evidence" value="ECO:0007669"/>
    <property type="project" value="UniProtKB-ARBA"/>
</dbReference>
<dbReference type="GO" id="GO:0005783">
    <property type="term" value="C:endoplasmic reticulum"/>
    <property type="evidence" value="ECO:0007669"/>
    <property type="project" value="TreeGrafter"/>
</dbReference>
<gene>
    <name evidence="9" type="ORF">K461DRAFT_273935</name>
</gene>
<feature type="compositionally biased region" description="Polar residues" evidence="8">
    <location>
        <begin position="674"/>
        <end position="683"/>
    </location>
</feature>
<dbReference type="InterPro" id="IPR050749">
    <property type="entry name" value="Glycosyl_Hydrolase_47"/>
</dbReference>
<evidence type="ECO:0000256" key="4">
    <source>
        <dbReference type="ARBA" id="ARBA00022801"/>
    </source>
</evidence>
<feature type="compositionally biased region" description="Basic and acidic residues" evidence="8">
    <location>
        <begin position="937"/>
        <end position="949"/>
    </location>
</feature>
<comment type="similarity">
    <text evidence="3 7">Belongs to the glycosyl hydrolase 47 family.</text>
</comment>
<dbReference type="Proteomes" id="UP000799439">
    <property type="component" value="Unassembled WGS sequence"/>
</dbReference>
<dbReference type="Pfam" id="PF01532">
    <property type="entry name" value="Glyco_hydro_47"/>
    <property type="match status" value="2"/>
</dbReference>
<dbReference type="EC" id="3.2.1.-" evidence="7"/>
<dbReference type="OrthoDB" id="8118055at2759"/>
<evidence type="ECO:0000256" key="1">
    <source>
        <dbReference type="ARBA" id="ARBA00001913"/>
    </source>
</evidence>
<feature type="region of interest" description="Disordered" evidence="8">
    <location>
        <begin position="476"/>
        <end position="695"/>
    </location>
</feature>
<dbReference type="PRINTS" id="PR00747">
    <property type="entry name" value="GLYHDRLASE47"/>
</dbReference>
<evidence type="ECO:0000256" key="6">
    <source>
        <dbReference type="PIRSR" id="PIRSR601382-2"/>
    </source>
</evidence>
<keyword evidence="4 7" id="KW-0378">Hydrolase</keyword>
<evidence type="ECO:0000313" key="10">
    <source>
        <dbReference type="Proteomes" id="UP000799439"/>
    </source>
</evidence>
<dbReference type="Gene3D" id="1.50.10.10">
    <property type="match status" value="3"/>
</dbReference>
<dbReference type="PANTHER" id="PTHR11742:SF103">
    <property type="entry name" value="ENDOPLASMIC RETICULUM MANNOSIDASE MNL2-RELATED"/>
    <property type="match status" value="1"/>
</dbReference>
<feature type="compositionally biased region" description="Basic and acidic residues" evidence="8">
    <location>
        <begin position="88"/>
        <end position="117"/>
    </location>
</feature>
<feature type="region of interest" description="Disordered" evidence="8">
    <location>
        <begin position="42"/>
        <end position="189"/>
    </location>
</feature>
<keyword evidence="5" id="KW-1015">Disulfide bond</keyword>
<sequence length="1239" mass="136689">MLRYRRYRAFLVFAVFVVFGLYYSFSKDSSWQPSTLSAPSLDRFSFSGQNTKSDPTLKSDPPHQPDLGGERKAAPASGSVRTEDEDELPRKYGGGDKALGADKSDKITENKDMDKPVSNRLTSEASSKDSPSSKDSMGSPSKAGGIGKENVDSALQKSKPDALAGQESSDTLHGDELVKTTSTSRARVERPTVYGTVHWSKQLEHFPVSSTIPLPTGTPKSIPKVQAKFQKETKIEKQDRLEKLNIIRGVAKKNWDSYKEFAWMHDELSPVYGGYKDPFGGWAATLVDALDTLYIMGFVDEFDEAVQAVKTIDFTQSVRDDIPLFETVIRYLGGMLGAYDVSGAKYRVLLEKSVELAEILMGAFDTPNRMPVTFYQWKPAFASQPHRAGNNIVMAELGTLSMEFTRLAQLTKEPKYYDAIDRITDAFVEWQTRPENGTLLPGLFPLNVDASGCLKPDPFSASLAPQWFQPPVVEPEKALPAKAESRVDMGETGLTQKPKEFEQRKKSSSLKADANDSDDSTSEPLRAGEPGRSKIAGFDAARKKDSTGTIEASGEDLSSPKKAGLKKPFDEEAATVDADSKTGSSGKKVTLSKSAVDADDVAIERSTGTGAKSSKGKDLDKTLKRKRQLDGGLSDEPDTVQKSSVRKSSKASSVGEDMADTPKSSVSEGEASVKATSGISSETAGKPVAVPPSRTVTGTTSYLPEEMELCAPSNLTSGNKHGRDRYSLSGMADSTYEYFQKEYLLLGGLEEKYRGLHERSMDAATEYLLFRPLVPGNHDILISGDYDAWPGDDLKPQGERVPETAHLACFTGGMYALGAKLFDRPKDLEIAAKLTEGCVWAYNITKTGVMPEAFALMACESKTNCKWDEKKYFDVLDPQAEWRQQVYEKQLEDYEERIRNEELKESKPKYKGDLTAVESKNSGLATDDSDEKIGKAVEKASEMSRDKALSKSSTSDAQETSDDLESTSTVHKTQKSSDELGSPSAQRKSQKSKGDHSSPNLKRRQLDETKSSSKKTPVLDEIDPSDLPHSLEEHGDDDIKAGKPLDYTGTPSTSQKLEKEHSAGQPINYTPQTSPPEIMHSGRTPSLPSSSDWMPQAPEKPTPPRSHEETVKMKIADQGLVGGMTRITQRKYILRPEAIESVWYMYRITGDQHWRNVGWDMFTAVNKATSTTYGNSAIYDVNADPSQTEKTDSQESFWLAETLKYYYLLFTDEDVISLDEWVLNTEAHPFKRPSPKQKM</sequence>
<comment type="caution">
    <text evidence="9">The sequence shown here is derived from an EMBL/GenBank/DDBJ whole genome shotgun (WGS) entry which is preliminary data.</text>
</comment>
<evidence type="ECO:0000256" key="5">
    <source>
        <dbReference type="ARBA" id="ARBA00023157"/>
    </source>
</evidence>
<reference evidence="9" key="1">
    <citation type="journal article" date="2020" name="Stud. Mycol.">
        <title>101 Dothideomycetes genomes: a test case for predicting lifestyles and emergence of pathogens.</title>
        <authorList>
            <person name="Haridas S."/>
            <person name="Albert R."/>
            <person name="Binder M."/>
            <person name="Bloem J."/>
            <person name="Labutti K."/>
            <person name="Salamov A."/>
            <person name="Andreopoulos B."/>
            <person name="Baker S."/>
            <person name="Barry K."/>
            <person name="Bills G."/>
            <person name="Bluhm B."/>
            <person name="Cannon C."/>
            <person name="Castanera R."/>
            <person name="Culley D."/>
            <person name="Daum C."/>
            <person name="Ezra D."/>
            <person name="Gonzalez J."/>
            <person name="Henrissat B."/>
            <person name="Kuo A."/>
            <person name="Liang C."/>
            <person name="Lipzen A."/>
            <person name="Lutzoni F."/>
            <person name="Magnuson J."/>
            <person name="Mondo S."/>
            <person name="Nolan M."/>
            <person name="Ohm R."/>
            <person name="Pangilinan J."/>
            <person name="Park H.-J."/>
            <person name="Ramirez L."/>
            <person name="Alfaro M."/>
            <person name="Sun H."/>
            <person name="Tritt A."/>
            <person name="Yoshinaga Y."/>
            <person name="Zwiers L.-H."/>
            <person name="Turgeon B."/>
            <person name="Goodwin S."/>
            <person name="Spatafora J."/>
            <person name="Crous P."/>
            <person name="Grigoriev I."/>
        </authorList>
    </citation>
    <scope>NUCLEOTIDE SEQUENCE</scope>
    <source>
        <strain evidence="9">CBS 260.36</strain>
    </source>
</reference>
<keyword evidence="7" id="KW-0326">Glycosidase</keyword>
<organism evidence="9 10">
    <name type="scientific">Myriangium duriaei CBS 260.36</name>
    <dbReference type="NCBI Taxonomy" id="1168546"/>
    <lineage>
        <taxon>Eukaryota</taxon>
        <taxon>Fungi</taxon>
        <taxon>Dikarya</taxon>
        <taxon>Ascomycota</taxon>
        <taxon>Pezizomycotina</taxon>
        <taxon>Dothideomycetes</taxon>
        <taxon>Dothideomycetidae</taxon>
        <taxon>Myriangiales</taxon>
        <taxon>Myriangiaceae</taxon>
        <taxon>Myriangium</taxon>
    </lineage>
</organism>
<keyword evidence="6" id="KW-0106">Calcium</keyword>
<proteinExistence type="inferred from homology"/>
<feature type="compositionally biased region" description="Polar residues" evidence="8">
    <location>
        <begin position="581"/>
        <end position="593"/>
    </location>
</feature>
<feature type="compositionally biased region" description="Polar residues" evidence="8">
    <location>
        <begin position="1083"/>
        <end position="1093"/>
    </location>
</feature>
<dbReference type="EMBL" id="ML996081">
    <property type="protein sequence ID" value="KAF2157713.1"/>
    <property type="molecule type" value="Genomic_DNA"/>
</dbReference>
<name>A0A9P4JEU3_9PEZI</name>
<comment type="pathway">
    <text evidence="2">Protein modification; protein glycosylation.</text>
</comment>
<evidence type="ECO:0000256" key="7">
    <source>
        <dbReference type="RuleBase" id="RU361193"/>
    </source>
</evidence>
<feature type="compositionally biased region" description="Basic and acidic residues" evidence="8">
    <location>
        <begin position="55"/>
        <end position="73"/>
    </location>
</feature>
<dbReference type="GO" id="GO:0016020">
    <property type="term" value="C:membrane"/>
    <property type="evidence" value="ECO:0007669"/>
    <property type="project" value="InterPro"/>
</dbReference>
<feature type="compositionally biased region" description="Low complexity" evidence="8">
    <location>
        <begin position="128"/>
        <end position="142"/>
    </location>
</feature>
<keyword evidence="10" id="KW-1185">Reference proteome</keyword>
<dbReference type="InterPro" id="IPR001382">
    <property type="entry name" value="Glyco_hydro_47"/>
</dbReference>